<dbReference type="Proteomes" id="UP001163223">
    <property type="component" value="Chromosome"/>
</dbReference>
<keyword evidence="2" id="KW-1185">Reference proteome</keyword>
<organism evidence="1 2">
    <name type="scientific">Antarcticirhabdus aurantiaca</name>
    <dbReference type="NCBI Taxonomy" id="2606717"/>
    <lineage>
        <taxon>Bacteria</taxon>
        <taxon>Pseudomonadati</taxon>
        <taxon>Pseudomonadota</taxon>
        <taxon>Alphaproteobacteria</taxon>
        <taxon>Hyphomicrobiales</taxon>
        <taxon>Aurantimonadaceae</taxon>
        <taxon>Antarcticirhabdus</taxon>
    </lineage>
</organism>
<name>A0ACD4NL00_9HYPH</name>
<dbReference type="EMBL" id="CP113520">
    <property type="protein sequence ID" value="WAJ27301.1"/>
    <property type="molecule type" value="Genomic_DNA"/>
</dbReference>
<reference evidence="1" key="1">
    <citation type="submission" date="2022-11" db="EMBL/GenBank/DDBJ databases">
        <title>beta-Carotene-producing bacterium, Jeongeuplla avenae sp. nov., alleviates the salt stress of Arabidopsis seedlings.</title>
        <authorList>
            <person name="Jiang L."/>
            <person name="Lee J."/>
        </authorList>
    </citation>
    <scope>NUCLEOTIDE SEQUENCE</scope>
    <source>
        <strain evidence="1">DY_R2A_6</strain>
    </source>
</reference>
<gene>
    <name evidence="1" type="ORF">OXU80_20985</name>
</gene>
<evidence type="ECO:0000313" key="1">
    <source>
        <dbReference type="EMBL" id="WAJ27301.1"/>
    </source>
</evidence>
<sequence>MRPIVTSGLAALVVGTAVPALAAEAVTYSGTLGTLPVVVELVRPDEGGAVSIGRYAYISKGIDIPLHGGGDGGLTLTEEAPCTPALCAGPDGLAREDGVYPVGATWQLRSESDGTRLSGSWTKAGSTQSLPVALERRGARSVEETDYAPFDALDPQSALFTETGSDEPSFERLPFDVLKMEAPLEAGAEERLGEGVYRFDRDPRIGLAFPTVLSIGRADVAPIDAFLAAERLSSSFSSFSCLSRAYLGMGWSGQMGEGSNGFEPPEAGSVVVDHLSERLMGFTESGSFYCGGAHFDNYTIHTVADVSTGARVEPETLLRGWTATDADGNPVDPKAFGVDPDMLTWGPDAALADFVRTKRKRFDADMEGGCSLDDFIGTNLAVFFRQDSLVFTLDGLPHALQACQDDLLVVPLAEARDLLTEDGARYFAVLDR</sequence>
<protein>
    <submittedName>
        <fullName evidence="1">Uncharacterized protein</fullName>
    </submittedName>
</protein>
<proteinExistence type="predicted"/>
<accession>A0ACD4NL00</accession>
<evidence type="ECO:0000313" key="2">
    <source>
        <dbReference type="Proteomes" id="UP001163223"/>
    </source>
</evidence>